<sequence length="417" mass="48619">MLSKNDDEKLGKRKEEEAATSKGKKKGDKKAQTIYVQISGQLSDLFQKAWKNEDELLLLCHLLELKNEIFKKLRLKIFGHCAKKPKCANALEAQQTISENREQIAEWLLSDLLHYFPERQRLIGYFGTWKKFADLIGVQRVVMWTTFYEQMSTFVPSDENAFFTLVFDAFFKGAKSVLAKWRSKFILDAAHYQEWATNFFADEYAKIGSEEKLKEHKEGRAKMKRIFLDNLMADWQSYHSSFWTLEKMIQESVEFNSKKVKGYDLNLKQIIADIQDTQSGGCGMKNSTMMLWEDAPDNVNRVLLFNALAICIKKAISEYDAKSVNTNLDKLKEFGEKTSQNMLKCVARLSTKRRQIKDEFLAKLYLDKIAKLIEKDAIRGQLEKALREKNELLYELMGSEDVDKLEQLYKVIFKRLY</sequence>
<dbReference type="AlphaFoldDB" id="A0ABD2IAF9"/>
<gene>
    <name evidence="2" type="ORF">niasHT_038335</name>
</gene>
<dbReference type="Proteomes" id="UP001620626">
    <property type="component" value="Unassembled WGS sequence"/>
</dbReference>
<protein>
    <submittedName>
        <fullName evidence="2">Uncharacterized protein</fullName>
    </submittedName>
</protein>
<evidence type="ECO:0000256" key="1">
    <source>
        <dbReference type="SAM" id="MobiDB-lite"/>
    </source>
</evidence>
<feature type="region of interest" description="Disordered" evidence="1">
    <location>
        <begin position="1"/>
        <end position="26"/>
    </location>
</feature>
<feature type="compositionally biased region" description="Basic and acidic residues" evidence="1">
    <location>
        <begin position="1"/>
        <end position="19"/>
    </location>
</feature>
<dbReference type="EMBL" id="JBICBT010001258">
    <property type="protein sequence ID" value="KAL3076198.1"/>
    <property type="molecule type" value="Genomic_DNA"/>
</dbReference>
<evidence type="ECO:0000313" key="2">
    <source>
        <dbReference type="EMBL" id="KAL3076198.1"/>
    </source>
</evidence>
<accession>A0ABD2IAF9</accession>
<comment type="caution">
    <text evidence="2">The sequence shown here is derived from an EMBL/GenBank/DDBJ whole genome shotgun (WGS) entry which is preliminary data.</text>
</comment>
<name>A0ABD2IAF9_9BILA</name>
<proteinExistence type="predicted"/>
<organism evidence="2 3">
    <name type="scientific">Heterodera trifolii</name>
    <dbReference type="NCBI Taxonomy" id="157864"/>
    <lineage>
        <taxon>Eukaryota</taxon>
        <taxon>Metazoa</taxon>
        <taxon>Ecdysozoa</taxon>
        <taxon>Nematoda</taxon>
        <taxon>Chromadorea</taxon>
        <taxon>Rhabditida</taxon>
        <taxon>Tylenchina</taxon>
        <taxon>Tylenchomorpha</taxon>
        <taxon>Tylenchoidea</taxon>
        <taxon>Heteroderidae</taxon>
        <taxon>Heteroderinae</taxon>
        <taxon>Heterodera</taxon>
    </lineage>
</organism>
<evidence type="ECO:0000313" key="3">
    <source>
        <dbReference type="Proteomes" id="UP001620626"/>
    </source>
</evidence>
<keyword evidence="3" id="KW-1185">Reference proteome</keyword>
<reference evidence="2 3" key="1">
    <citation type="submission" date="2024-10" db="EMBL/GenBank/DDBJ databases">
        <authorList>
            <person name="Kim D."/>
        </authorList>
    </citation>
    <scope>NUCLEOTIDE SEQUENCE [LARGE SCALE GENOMIC DNA]</scope>
    <source>
        <strain evidence="2">BH-2024</strain>
    </source>
</reference>